<proteinExistence type="inferred from homology"/>
<dbReference type="InterPro" id="IPR017853">
    <property type="entry name" value="GH"/>
</dbReference>
<dbReference type="PANTHER" id="PTHR43651:SF11">
    <property type="entry name" value="MALTO-OLIGOSYLTREHALOSE TREHALOHYDROLASE"/>
    <property type="match status" value="1"/>
</dbReference>
<accession>D8U2N0</accession>
<dbReference type="InterPro" id="IPR037439">
    <property type="entry name" value="Branching_enzy"/>
</dbReference>
<comment type="similarity">
    <text evidence="3">Belongs to the glycosyl hydrolase 13 family. GlgB subfamily.</text>
</comment>
<evidence type="ECO:0000256" key="6">
    <source>
        <dbReference type="ARBA" id="ARBA00023234"/>
    </source>
</evidence>
<dbReference type="SUPFAM" id="SSF51011">
    <property type="entry name" value="Glycosyl hydrolase domain"/>
    <property type="match status" value="1"/>
</dbReference>
<dbReference type="GeneID" id="9627727"/>
<comment type="catalytic activity">
    <reaction evidence="1">
        <text>Transfers a segment of a (1-&gt;4)-alpha-D-glucan chain to a primary hydroxy group in a similar glucan chain.</text>
        <dbReference type="EC" id="2.4.1.18"/>
    </reaction>
</comment>
<dbReference type="eggNOG" id="KOG0470">
    <property type="taxonomic scope" value="Eukaryota"/>
</dbReference>
<dbReference type="GO" id="GO:0003844">
    <property type="term" value="F:1,4-alpha-glucan branching enzyme activity"/>
    <property type="evidence" value="ECO:0007669"/>
    <property type="project" value="UniProtKB-EC"/>
</dbReference>
<evidence type="ECO:0000313" key="9">
    <source>
        <dbReference type="Proteomes" id="UP000001058"/>
    </source>
</evidence>
<organism evidence="9">
    <name type="scientific">Volvox carteri f. nagariensis</name>
    <dbReference type="NCBI Taxonomy" id="3068"/>
    <lineage>
        <taxon>Eukaryota</taxon>
        <taxon>Viridiplantae</taxon>
        <taxon>Chlorophyta</taxon>
        <taxon>core chlorophytes</taxon>
        <taxon>Chlorophyceae</taxon>
        <taxon>CS clade</taxon>
        <taxon>Chlamydomonadales</taxon>
        <taxon>Volvocaceae</taxon>
        <taxon>Volvox</taxon>
    </lineage>
</organism>
<protein>
    <recommendedName>
        <fullName evidence="4">1,4-alpha-glucan branching enzyme</fullName>
        <ecNumber evidence="4">2.4.1.18</ecNumber>
    </recommendedName>
</protein>
<dbReference type="GO" id="GO:0005978">
    <property type="term" value="P:glycogen biosynthetic process"/>
    <property type="evidence" value="ECO:0007669"/>
    <property type="project" value="InterPro"/>
</dbReference>
<reference evidence="8 9" key="1">
    <citation type="journal article" date="2010" name="Science">
        <title>Genomic analysis of organismal complexity in the multicellular green alga Volvox carteri.</title>
        <authorList>
            <person name="Prochnik S.E."/>
            <person name="Umen J."/>
            <person name="Nedelcu A.M."/>
            <person name="Hallmann A."/>
            <person name="Miller S.M."/>
            <person name="Nishii I."/>
            <person name="Ferris P."/>
            <person name="Kuo A."/>
            <person name="Mitros T."/>
            <person name="Fritz-Laylin L.K."/>
            <person name="Hellsten U."/>
            <person name="Chapman J."/>
            <person name="Simakov O."/>
            <person name="Rensing S.A."/>
            <person name="Terry A."/>
            <person name="Pangilinan J."/>
            <person name="Kapitonov V."/>
            <person name="Jurka J."/>
            <person name="Salamov A."/>
            <person name="Shapiro H."/>
            <person name="Schmutz J."/>
            <person name="Grimwood J."/>
            <person name="Lindquist E."/>
            <person name="Lucas S."/>
            <person name="Grigoriev I.V."/>
            <person name="Schmitt R."/>
            <person name="Kirk D."/>
            <person name="Rokhsar D.S."/>
        </authorList>
    </citation>
    <scope>NUCLEOTIDE SEQUENCE [LARGE SCALE GENOMIC DNA]</scope>
    <source>
        <strain evidence="9">f. Nagariensis / Eve</strain>
    </source>
</reference>
<dbReference type="PANTHER" id="PTHR43651">
    <property type="entry name" value="1,4-ALPHA-GLUCAN-BRANCHING ENZYME"/>
    <property type="match status" value="1"/>
</dbReference>
<dbReference type="PIRSF" id="PIRSF000463">
    <property type="entry name" value="GlgB"/>
    <property type="match status" value="1"/>
</dbReference>
<dbReference type="Pfam" id="PF02806">
    <property type="entry name" value="Alpha-amylase_C"/>
    <property type="match status" value="1"/>
</dbReference>
<dbReference type="GO" id="GO:0009501">
    <property type="term" value="C:amyloplast"/>
    <property type="evidence" value="ECO:0007669"/>
    <property type="project" value="UniProtKB-SubCell"/>
</dbReference>
<gene>
    <name evidence="8" type="primary">glgb1</name>
    <name evidence="8" type="ORF">VOLCADRAFT_105728</name>
</gene>
<dbReference type="Proteomes" id="UP000001058">
    <property type="component" value="Unassembled WGS sequence"/>
</dbReference>
<keyword evidence="9" id="KW-1185">Reference proteome</keyword>
<evidence type="ECO:0000259" key="7">
    <source>
        <dbReference type="SMART" id="SM00642"/>
    </source>
</evidence>
<dbReference type="InterPro" id="IPR013780">
    <property type="entry name" value="Glyco_hydro_b"/>
</dbReference>
<dbReference type="OrthoDB" id="1740265at2759"/>
<dbReference type="AlphaFoldDB" id="D8U2N0"/>
<dbReference type="Pfam" id="PF00128">
    <property type="entry name" value="Alpha-amylase"/>
    <property type="match status" value="1"/>
</dbReference>
<evidence type="ECO:0000256" key="5">
    <source>
        <dbReference type="ARBA" id="ARBA00022679"/>
    </source>
</evidence>
<dbReference type="KEGG" id="vcn:VOLCADRAFT_105728"/>
<evidence type="ECO:0000256" key="3">
    <source>
        <dbReference type="ARBA" id="ARBA00009000"/>
    </source>
</evidence>
<dbReference type="GO" id="GO:0043169">
    <property type="term" value="F:cation binding"/>
    <property type="evidence" value="ECO:0007669"/>
    <property type="project" value="InterPro"/>
</dbReference>
<evidence type="ECO:0000256" key="1">
    <source>
        <dbReference type="ARBA" id="ARBA00000826"/>
    </source>
</evidence>
<dbReference type="InterPro" id="IPR006047">
    <property type="entry name" value="GH13_cat_dom"/>
</dbReference>
<feature type="domain" description="Glycosyl hydrolase family 13 catalytic" evidence="7">
    <location>
        <begin position="128"/>
        <end position="466"/>
    </location>
</feature>
<keyword evidence="6" id="KW-0035">Amyloplast</keyword>
<dbReference type="EC" id="2.4.1.18" evidence="4"/>
<dbReference type="SMART" id="SM00642">
    <property type="entry name" value="Aamy"/>
    <property type="match status" value="1"/>
</dbReference>
<dbReference type="InParanoid" id="D8U2N0"/>
<dbReference type="STRING" id="3068.D8U2N0"/>
<dbReference type="InterPro" id="IPR006048">
    <property type="entry name" value="A-amylase/branching_C"/>
</dbReference>
<dbReference type="RefSeq" id="XP_002953003.1">
    <property type="nucleotide sequence ID" value="XM_002952957.1"/>
</dbReference>
<evidence type="ECO:0000256" key="2">
    <source>
        <dbReference type="ARBA" id="ARBA00004602"/>
    </source>
</evidence>
<keyword evidence="6" id="KW-0934">Plastid</keyword>
<dbReference type="Gene3D" id="2.60.40.1180">
    <property type="entry name" value="Golgi alpha-mannosidase II"/>
    <property type="match status" value="1"/>
</dbReference>
<comment type="subcellular location">
    <subcellularLocation>
        <location evidence="2">Plastid</location>
        <location evidence="2">Amyloplast</location>
    </subcellularLocation>
</comment>
<evidence type="ECO:0000313" key="8">
    <source>
        <dbReference type="EMBL" id="EFJ45925.1"/>
    </source>
</evidence>
<keyword evidence="5" id="KW-0808">Transferase</keyword>
<evidence type="ECO:0000256" key="4">
    <source>
        <dbReference type="ARBA" id="ARBA00012541"/>
    </source>
</evidence>
<name>D8U2N0_VOLCA</name>
<sequence>MIQFGNTQVTLSQPPRLLWAYNKRAKTGQAHFSGPPRFECRQSLRLHRAHAPTYLPTMAAFPSAAVDPVTGQAGPTSRSIQNPQVFTLAPQLLAASPFPDCPHGATLMSEAGREVSFKVWAPHAASVSLLLQGTLAAATSRLEHVASLGFTAVQLMPISEHSDAWGYNPRLLMALHGAYGTPDDLRRFVDKAHSLGLGVIIDVVLHHGAVDGNSLWEYDGWGPDWNGGIYHEGGHDTQWGRGFAFWKREVLAMAEAACATWLCDFRCDGLRFDSANDLPREAIQYLTWSLRQRFPGRILTAEVTPENPQSVHELGFDSVWVHSGYFDIIQQHRALGRGHHGGGDWAAGWDLPRLRTVMALHPGFTSPTQCIKYLLGSHDQVGCRNGGAWYKDYEMIGGQHRYAVDQYGGGRGDWSARASSRLWYTANVAAAGLPMMFMDRRLQWSLSTDEVGTHSKALVAGANELRNRFPALRRGWANILHEDRANGVVAFERVIEGETRLVAVINAGRKSWLGGDYGVWVGQAAGQLEEVFCSQATEFGGNVESGRANNEPRAMYDGKIWINLPDQCTLVFQHTL</sequence>
<dbReference type="Gene3D" id="3.20.20.80">
    <property type="entry name" value="Glycosidases"/>
    <property type="match status" value="1"/>
</dbReference>
<dbReference type="SMR" id="D8U2N0"/>
<dbReference type="SUPFAM" id="SSF51445">
    <property type="entry name" value="(Trans)glycosidases"/>
    <property type="match status" value="1"/>
</dbReference>
<dbReference type="EMBL" id="GL378354">
    <property type="protein sequence ID" value="EFJ45925.1"/>
    <property type="molecule type" value="Genomic_DNA"/>
</dbReference>